<sequence>MPEHSSLTELHLQHGDWQLSLCPALGGAITALRFGGLDVLRPWDGSDSVRRSGCFVLAPYSNRMGGRQFSVDGQRHVLRRNSPDHDLPIHGVVWKRQWQVLEQRPDGLVLGYTHHADTAEGALDWPFGFRLEHRLHLDGDALRLQLRLHNLDARPMPAGLGWHPYFPRHDAVMLQFVADQVWHGDANQLPERAGAVPPDWDFSVARALEEPGLDNCFAGWNRQARIRWPRRGIELALEADAGLDHLVVFTPPAVNGFFAVEPVSHLNNALNQPDPAAHGVEWLAPGESMQRGWTLRIATRSATA</sequence>
<comment type="caution">
    <text evidence="1">The sequence shown here is derived from an EMBL/GenBank/DDBJ whole genome shotgun (WGS) entry which is preliminary data.</text>
</comment>
<dbReference type="AlphaFoldDB" id="A0A5R9Q8F7"/>
<dbReference type="EMBL" id="QLAG01000049">
    <property type="protein sequence ID" value="TLX61391.1"/>
    <property type="molecule type" value="Genomic_DNA"/>
</dbReference>
<protein>
    <submittedName>
        <fullName evidence="1">Aldose 1-epimerase</fullName>
    </submittedName>
</protein>
<proteinExistence type="predicted"/>
<gene>
    <name evidence="1" type="ORF">DN820_21700</name>
</gene>
<evidence type="ECO:0000313" key="2">
    <source>
        <dbReference type="Proteomes" id="UP000306753"/>
    </source>
</evidence>
<dbReference type="InterPro" id="IPR008183">
    <property type="entry name" value="Aldose_1/G6P_1-epimerase"/>
</dbReference>
<dbReference type="CDD" id="cd09021">
    <property type="entry name" value="Aldose_epim_Ec_YphB"/>
    <property type="match status" value="1"/>
</dbReference>
<dbReference type="Proteomes" id="UP000306753">
    <property type="component" value="Unassembled WGS sequence"/>
</dbReference>
<dbReference type="InterPro" id="IPR011013">
    <property type="entry name" value="Gal_mutarotase_sf_dom"/>
</dbReference>
<dbReference type="Pfam" id="PF01263">
    <property type="entry name" value="Aldose_epim"/>
    <property type="match status" value="1"/>
</dbReference>
<dbReference type="GO" id="GO:0030246">
    <property type="term" value="F:carbohydrate binding"/>
    <property type="evidence" value="ECO:0007669"/>
    <property type="project" value="InterPro"/>
</dbReference>
<dbReference type="GO" id="GO:0016853">
    <property type="term" value="F:isomerase activity"/>
    <property type="evidence" value="ECO:0007669"/>
    <property type="project" value="InterPro"/>
</dbReference>
<organism evidence="1 2">
    <name type="scientific">Stutzerimonas nosocomialis</name>
    <dbReference type="NCBI Taxonomy" id="1056496"/>
    <lineage>
        <taxon>Bacteria</taxon>
        <taxon>Pseudomonadati</taxon>
        <taxon>Pseudomonadota</taxon>
        <taxon>Gammaproteobacteria</taxon>
        <taxon>Pseudomonadales</taxon>
        <taxon>Pseudomonadaceae</taxon>
        <taxon>Stutzerimonas</taxon>
    </lineage>
</organism>
<reference evidence="1 2" key="1">
    <citation type="journal article" date="2017" name="Eur. J. Clin. Microbiol. Infect. Dis.">
        <title>Uncommonly isolated clinical Pseudomonas: identification and phylogenetic assignation.</title>
        <authorList>
            <person name="Mulet M."/>
            <person name="Gomila M."/>
            <person name="Ramirez A."/>
            <person name="Cardew S."/>
            <person name="Moore E.R."/>
            <person name="Lalucat J."/>
            <person name="Garcia-Valdes E."/>
        </authorList>
    </citation>
    <scope>NUCLEOTIDE SEQUENCE [LARGE SCALE GENOMIC DNA]</scope>
    <source>
        <strain evidence="1 2">SD129</strain>
    </source>
</reference>
<dbReference type="SUPFAM" id="SSF74650">
    <property type="entry name" value="Galactose mutarotase-like"/>
    <property type="match status" value="1"/>
</dbReference>
<dbReference type="RefSeq" id="WP_138412905.1">
    <property type="nucleotide sequence ID" value="NZ_QLAG01000049.1"/>
</dbReference>
<keyword evidence="2" id="KW-1185">Reference proteome</keyword>
<evidence type="ECO:0000313" key="1">
    <source>
        <dbReference type="EMBL" id="TLX61391.1"/>
    </source>
</evidence>
<accession>A0A5R9Q8F7</accession>
<name>A0A5R9Q8F7_9GAMM</name>
<dbReference type="GO" id="GO:0005975">
    <property type="term" value="P:carbohydrate metabolic process"/>
    <property type="evidence" value="ECO:0007669"/>
    <property type="project" value="InterPro"/>
</dbReference>
<dbReference type="InterPro" id="IPR014718">
    <property type="entry name" value="GH-type_carb-bd"/>
</dbReference>
<dbReference type="Gene3D" id="2.70.98.10">
    <property type="match status" value="1"/>
</dbReference>